<feature type="domain" description="Reverse transcriptase" evidence="2">
    <location>
        <begin position="235"/>
        <end position="515"/>
    </location>
</feature>
<dbReference type="PANTHER" id="PTHR33116">
    <property type="entry name" value="REVERSE TRANSCRIPTASE ZINC-BINDING DOMAIN-CONTAINING PROTEIN-RELATED-RELATED"/>
    <property type="match status" value="1"/>
</dbReference>
<dbReference type="Pfam" id="PF00400">
    <property type="entry name" value="WD40"/>
    <property type="match status" value="2"/>
</dbReference>
<dbReference type="PANTHER" id="PTHR33116:SF78">
    <property type="entry name" value="OS12G0587133 PROTEIN"/>
    <property type="match status" value="1"/>
</dbReference>
<dbReference type="InterPro" id="IPR000477">
    <property type="entry name" value="RT_dom"/>
</dbReference>
<dbReference type="SUPFAM" id="SSF50978">
    <property type="entry name" value="WD40 repeat-like"/>
    <property type="match status" value="1"/>
</dbReference>
<dbReference type="PROSITE" id="PS50294">
    <property type="entry name" value="WD_REPEATS_REGION"/>
    <property type="match status" value="1"/>
</dbReference>
<dbReference type="GO" id="GO:0003964">
    <property type="term" value="F:RNA-directed DNA polymerase activity"/>
    <property type="evidence" value="ECO:0007669"/>
    <property type="project" value="UniProtKB-KW"/>
</dbReference>
<feature type="repeat" description="WD" evidence="1">
    <location>
        <begin position="923"/>
        <end position="964"/>
    </location>
</feature>
<gene>
    <name evidence="3" type="primary">LIN1_3</name>
    <name evidence="3" type="ORF">CK203_078889</name>
</gene>
<dbReference type="SUPFAM" id="SSF56672">
    <property type="entry name" value="DNA/RNA polymerases"/>
    <property type="match status" value="1"/>
</dbReference>
<dbReference type="AlphaFoldDB" id="A0A438FC05"/>
<protein>
    <submittedName>
        <fullName evidence="3">LINE-1 reverse transcriptase-like</fullName>
    </submittedName>
</protein>
<keyword evidence="3" id="KW-0548">Nucleotidyltransferase</keyword>
<dbReference type="InterPro" id="IPR001680">
    <property type="entry name" value="WD40_rpt"/>
</dbReference>
<reference evidence="3 4" key="1">
    <citation type="journal article" date="2018" name="PLoS Genet.">
        <title>Population sequencing reveals clonal diversity and ancestral inbreeding in the grapevine cultivar Chardonnay.</title>
        <authorList>
            <person name="Roach M.J."/>
            <person name="Johnson D.L."/>
            <person name="Bohlmann J."/>
            <person name="van Vuuren H.J."/>
            <person name="Jones S.J."/>
            <person name="Pretorius I.S."/>
            <person name="Schmidt S.A."/>
            <person name="Borneman A.R."/>
        </authorList>
    </citation>
    <scope>NUCLEOTIDE SEQUENCE [LARGE SCALE GENOMIC DNA]</scope>
    <source>
        <strain evidence="4">cv. Chardonnay</strain>
        <tissue evidence="3">Leaf</tissue>
    </source>
</reference>
<name>A0A438FC05_VITVI</name>
<keyword evidence="3" id="KW-0808">Transferase</keyword>
<dbReference type="CDD" id="cd01650">
    <property type="entry name" value="RT_nLTR_like"/>
    <property type="match status" value="1"/>
</dbReference>
<dbReference type="EMBL" id="QGNW01001055">
    <property type="protein sequence ID" value="RVW57494.1"/>
    <property type="molecule type" value="Genomic_DNA"/>
</dbReference>
<dbReference type="Proteomes" id="UP000288805">
    <property type="component" value="Unassembled WGS sequence"/>
</dbReference>
<evidence type="ECO:0000256" key="1">
    <source>
        <dbReference type="PROSITE-ProRule" id="PRU00221"/>
    </source>
</evidence>
<keyword evidence="3" id="KW-0695">RNA-directed DNA polymerase</keyword>
<dbReference type="InterPro" id="IPR036322">
    <property type="entry name" value="WD40_repeat_dom_sf"/>
</dbReference>
<evidence type="ECO:0000313" key="4">
    <source>
        <dbReference type="Proteomes" id="UP000288805"/>
    </source>
</evidence>
<evidence type="ECO:0000313" key="3">
    <source>
        <dbReference type="EMBL" id="RVW57494.1"/>
    </source>
</evidence>
<dbReference type="InterPro" id="IPR043502">
    <property type="entry name" value="DNA/RNA_pol_sf"/>
</dbReference>
<feature type="repeat" description="WD" evidence="1">
    <location>
        <begin position="1054"/>
        <end position="1071"/>
    </location>
</feature>
<comment type="caution">
    <text evidence="3">The sequence shown here is derived from an EMBL/GenBank/DDBJ whole genome shotgun (WGS) entry which is preliminary data.</text>
</comment>
<dbReference type="Gene3D" id="2.130.10.10">
    <property type="entry name" value="YVTN repeat-like/Quinoprotein amine dehydrogenase"/>
    <property type="match status" value="1"/>
</dbReference>
<dbReference type="Pfam" id="PF00078">
    <property type="entry name" value="RVT_1"/>
    <property type="match status" value="1"/>
</dbReference>
<proteinExistence type="predicted"/>
<sequence>MWLKAEGFKELIEGWWQGIVVRERPSYRLAAKMRGLKHNLKIWNKEVFGRLEKNKAEALQQVERWDVVEEERILSEEELGHKKTAKENYSKWVSMEEVHWRQLSRELWLREGDRNTGFFHRMANAHRRVNNLIKIKINGVRLTEDQEVRDGIVNAYQQLLSESSDWKADIGGLVLKQISLSEAEALEFPFSEAEIYAALMGMNGDKAPVPDGFTVAFWQNCWEIVKEDVLDMFKEFYDQNSFTKSLNHTFLFLIPKKGGAEDLGDYRPISLLGGLYKLLAKVLANRLKKIIDKVISPDQNAFIKGRQILDGSLIANEVIDSWQKRGEKGLICKLDIEKAFDSINWQFLLKVMHKMGFGSKWIRWMWSCISTIKYSMLVNGVPAGFFSSSKGLRQGDPLSPYLFIMGMEVLSALISRAVEGGFIYGCRIWKGRGQPVNITHLLFADDTIVFCEAKKESLLYLSWILLWFEAASGLKINLEKSMVIPVGEVEGALDMAAEIGCKVGQLPTVYLGLPLGVPNRASSVWDGVEGKMRRKLALWKRQFLSKGGRITLIKSTLASIPLYQMSLFRMPKSVARRLEKLQRNFLWGGANGGNKAHLIKWEVVCMDKKKGGLGLRKLIWLNKALLGKWIWRFARAKEELWKKVLEAKYGQEEFGWRTRKANGVFGVGVWKDILKESTWCWDNMVFKVGKGNKVRFWIDPWCGNNMLSEAFPDLFSMAAQRNATVEDYWDQNLSQGGWSLRLLRDFNDWELGGGADGLFKVKEAYRVLINADEAVFPHSNVWVAKVPTKIIFFAWEATWGKWVFPNSVKEVLSSWKGSFVGRKRKKVWKSIPLFIFWTIWKERNRLAFKGVAPFSPQTTVRDECLTEDHLTSMKCVIPNMLQMNLLIYTSQVPLALTRPEPMDISTSSTFQACEIPSSDVTILEGHTSEVCACAWSPAGSLLASGSGDSTARIWTIADGTCRSSVQNGPSNVLVLKHVKGRTNEKSKDVTTLDWNVLEQVEPQWMLVIEAWLCSTAEVDWVVCQYVGHESGQCSDTDERILMRTKCGIFFAMGDGTLLATGSYDGQARIWSTNGKLPVA</sequence>
<organism evidence="3 4">
    <name type="scientific">Vitis vinifera</name>
    <name type="common">Grape</name>
    <dbReference type="NCBI Taxonomy" id="29760"/>
    <lineage>
        <taxon>Eukaryota</taxon>
        <taxon>Viridiplantae</taxon>
        <taxon>Streptophyta</taxon>
        <taxon>Embryophyta</taxon>
        <taxon>Tracheophyta</taxon>
        <taxon>Spermatophyta</taxon>
        <taxon>Magnoliopsida</taxon>
        <taxon>eudicotyledons</taxon>
        <taxon>Gunneridae</taxon>
        <taxon>Pentapetalae</taxon>
        <taxon>rosids</taxon>
        <taxon>Vitales</taxon>
        <taxon>Vitaceae</taxon>
        <taxon>Viteae</taxon>
        <taxon>Vitis</taxon>
    </lineage>
</organism>
<keyword evidence="1" id="KW-0853">WD repeat</keyword>
<dbReference type="SMART" id="SM00320">
    <property type="entry name" value="WD40"/>
    <property type="match status" value="2"/>
</dbReference>
<accession>A0A438FC05</accession>
<evidence type="ECO:0000259" key="2">
    <source>
        <dbReference type="PROSITE" id="PS50878"/>
    </source>
</evidence>
<dbReference type="InterPro" id="IPR015943">
    <property type="entry name" value="WD40/YVTN_repeat-like_dom_sf"/>
</dbReference>
<dbReference type="PROSITE" id="PS50082">
    <property type="entry name" value="WD_REPEATS_2"/>
    <property type="match status" value="2"/>
</dbReference>
<dbReference type="PROSITE" id="PS50878">
    <property type="entry name" value="RT_POL"/>
    <property type="match status" value="1"/>
</dbReference>